<proteinExistence type="predicted"/>
<dbReference type="EMBL" id="JARKIE010000070">
    <property type="protein sequence ID" value="KAJ7689724.1"/>
    <property type="molecule type" value="Genomic_DNA"/>
</dbReference>
<sequence>MWGRSVSAGCCHMRRANNTRRPAMCTQNHLAFLPYLPISFLDMFLCFWSCFLLIVSYCIILLALSSVLSWLLLHSFILILVLRR</sequence>
<evidence type="ECO:0000313" key="2">
    <source>
        <dbReference type="EMBL" id="KAJ7689724.1"/>
    </source>
</evidence>
<keyword evidence="3" id="KW-1185">Reference proteome</keyword>
<accession>A0AAD7DEZ4</accession>
<dbReference type="AlphaFoldDB" id="A0AAD7DEZ4"/>
<keyword evidence="1" id="KW-0472">Membrane</keyword>
<keyword evidence="1" id="KW-0812">Transmembrane</keyword>
<feature type="transmembrane region" description="Helical" evidence="1">
    <location>
        <begin position="30"/>
        <end position="54"/>
    </location>
</feature>
<comment type="caution">
    <text evidence="2">The sequence shown here is derived from an EMBL/GenBank/DDBJ whole genome shotgun (WGS) entry which is preliminary data.</text>
</comment>
<protein>
    <submittedName>
        <fullName evidence="2">Uncharacterized protein</fullName>
    </submittedName>
</protein>
<feature type="transmembrane region" description="Helical" evidence="1">
    <location>
        <begin position="60"/>
        <end position="82"/>
    </location>
</feature>
<organism evidence="2 3">
    <name type="scientific">Mycena rosella</name>
    <name type="common">Pink bonnet</name>
    <name type="synonym">Agaricus rosellus</name>
    <dbReference type="NCBI Taxonomy" id="1033263"/>
    <lineage>
        <taxon>Eukaryota</taxon>
        <taxon>Fungi</taxon>
        <taxon>Dikarya</taxon>
        <taxon>Basidiomycota</taxon>
        <taxon>Agaricomycotina</taxon>
        <taxon>Agaricomycetes</taxon>
        <taxon>Agaricomycetidae</taxon>
        <taxon>Agaricales</taxon>
        <taxon>Marasmiineae</taxon>
        <taxon>Mycenaceae</taxon>
        <taxon>Mycena</taxon>
    </lineage>
</organism>
<dbReference type="Proteomes" id="UP001221757">
    <property type="component" value="Unassembled WGS sequence"/>
</dbReference>
<keyword evidence="1" id="KW-1133">Transmembrane helix</keyword>
<evidence type="ECO:0000256" key="1">
    <source>
        <dbReference type="SAM" id="Phobius"/>
    </source>
</evidence>
<evidence type="ECO:0000313" key="3">
    <source>
        <dbReference type="Proteomes" id="UP001221757"/>
    </source>
</evidence>
<reference evidence="2" key="1">
    <citation type="submission" date="2023-03" db="EMBL/GenBank/DDBJ databases">
        <title>Massive genome expansion in bonnet fungi (Mycena s.s.) driven by repeated elements and novel gene families across ecological guilds.</title>
        <authorList>
            <consortium name="Lawrence Berkeley National Laboratory"/>
            <person name="Harder C.B."/>
            <person name="Miyauchi S."/>
            <person name="Viragh M."/>
            <person name="Kuo A."/>
            <person name="Thoen E."/>
            <person name="Andreopoulos B."/>
            <person name="Lu D."/>
            <person name="Skrede I."/>
            <person name="Drula E."/>
            <person name="Henrissat B."/>
            <person name="Morin E."/>
            <person name="Kohler A."/>
            <person name="Barry K."/>
            <person name="LaButti K."/>
            <person name="Morin E."/>
            <person name="Salamov A."/>
            <person name="Lipzen A."/>
            <person name="Mereny Z."/>
            <person name="Hegedus B."/>
            <person name="Baldrian P."/>
            <person name="Stursova M."/>
            <person name="Weitz H."/>
            <person name="Taylor A."/>
            <person name="Grigoriev I.V."/>
            <person name="Nagy L.G."/>
            <person name="Martin F."/>
            <person name="Kauserud H."/>
        </authorList>
    </citation>
    <scope>NUCLEOTIDE SEQUENCE</scope>
    <source>
        <strain evidence="2">CBHHK067</strain>
    </source>
</reference>
<gene>
    <name evidence="2" type="ORF">B0H17DRAFT_1066124</name>
</gene>
<name>A0AAD7DEZ4_MYCRO</name>